<keyword evidence="4" id="KW-0444">Lipid biosynthesis</keyword>
<dbReference type="EC" id="2.3.1.199" evidence="3"/>
<dbReference type="OrthoDB" id="434092at2759"/>
<dbReference type="GO" id="GO:0042761">
    <property type="term" value="P:very long-chain fatty acid biosynthetic process"/>
    <property type="evidence" value="ECO:0007669"/>
    <property type="project" value="TreeGrafter"/>
</dbReference>
<evidence type="ECO:0000313" key="14">
    <source>
        <dbReference type="EMBL" id="KAG6516510.1"/>
    </source>
</evidence>
<comment type="caution">
    <text evidence="14">The sequence shown here is derived from an EMBL/GenBank/DDBJ whole genome shotgun (WGS) entry which is preliminary data.</text>
</comment>
<dbReference type="InterPro" id="IPR002076">
    <property type="entry name" value="ELO_fam"/>
</dbReference>
<dbReference type="GO" id="GO:0009922">
    <property type="term" value="F:fatty acid elongase activity"/>
    <property type="evidence" value="ECO:0007669"/>
    <property type="project" value="UniProtKB-EC"/>
</dbReference>
<dbReference type="PANTHER" id="PTHR11157">
    <property type="entry name" value="FATTY ACID ACYL TRANSFERASE-RELATED"/>
    <property type="match status" value="1"/>
</dbReference>
<feature type="transmembrane region" description="Helical" evidence="13">
    <location>
        <begin position="170"/>
        <end position="190"/>
    </location>
</feature>
<feature type="transmembrane region" description="Helical" evidence="13">
    <location>
        <begin position="116"/>
        <end position="139"/>
    </location>
</feature>
<evidence type="ECO:0000256" key="8">
    <source>
        <dbReference type="ARBA" id="ARBA00022989"/>
    </source>
</evidence>
<evidence type="ECO:0000313" key="15">
    <source>
        <dbReference type="Proteomes" id="UP000734854"/>
    </source>
</evidence>
<dbReference type="PANTHER" id="PTHR11157:SF134">
    <property type="entry name" value="ELONGATION OF FATTY ACIDS PROTEIN 1-RELATED"/>
    <property type="match status" value="1"/>
</dbReference>
<evidence type="ECO:0000256" key="10">
    <source>
        <dbReference type="ARBA" id="ARBA00023136"/>
    </source>
</evidence>
<name>A0A8J5L7N4_ZINOF</name>
<evidence type="ECO:0000256" key="6">
    <source>
        <dbReference type="ARBA" id="ARBA00022692"/>
    </source>
</evidence>
<evidence type="ECO:0000256" key="12">
    <source>
        <dbReference type="ARBA" id="ARBA00047375"/>
    </source>
</evidence>
<feature type="transmembrane region" description="Helical" evidence="13">
    <location>
        <begin position="241"/>
        <end position="259"/>
    </location>
</feature>
<evidence type="ECO:0000256" key="5">
    <source>
        <dbReference type="ARBA" id="ARBA00022679"/>
    </source>
</evidence>
<evidence type="ECO:0000256" key="1">
    <source>
        <dbReference type="ARBA" id="ARBA00004141"/>
    </source>
</evidence>
<feature type="transmembrane region" description="Helical" evidence="13">
    <location>
        <begin position="211"/>
        <end position="229"/>
    </location>
</feature>
<dbReference type="GO" id="GO:0019367">
    <property type="term" value="P:fatty acid elongation, saturated fatty acid"/>
    <property type="evidence" value="ECO:0007669"/>
    <property type="project" value="TreeGrafter"/>
</dbReference>
<evidence type="ECO:0000256" key="2">
    <source>
        <dbReference type="ARBA" id="ARBA00007263"/>
    </source>
</evidence>
<sequence>MSASSAYGHLRRWLVEHPTVESFEWRPDETFGASAPFVATAVASYLTLVLLARGTLPFSRPSPSLLRRLSFAHNLFLLLLSATMAAGCSLSAAARLPSPRWYFCFPPSYTTRSGPLFFWAHVFYLSKLYELADTLLILLSPRRRLTFLHVYHHAVVVVMCYVWLATAQSLMPVALVTNASVHVVMYAYYLSSSAGWRWSPRWKRAVTELQIAQFVFSFLVSGVFLWYHFAGGGCEGMRGWLFNAAFNASLLALFIDFHLKAYKEAKQRLKTATAASAASSSTTEATTL</sequence>
<organism evidence="14 15">
    <name type="scientific">Zingiber officinale</name>
    <name type="common">Ginger</name>
    <name type="synonym">Amomum zingiber</name>
    <dbReference type="NCBI Taxonomy" id="94328"/>
    <lineage>
        <taxon>Eukaryota</taxon>
        <taxon>Viridiplantae</taxon>
        <taxon>Streptophyta</taxon>
        <taxon>Embryophyta</taxon>
        <taxon>Tracheophyta</taxon>
        <taxon>Spermatophyta</taxon>
        <taxon>Magnoliopsida</taxon>
        <taxon>Liliopsida</taxon>
        <taxon>Zingiberales</taxon>
        <taxon>Zingiberaceae</taxon>
        <taxon>Zingiber</taxon>
    </lineage>
</organism>
<reference evidence="14 15" key="1">
    <citation type="submission" date="2020-08" db="EMBL/GenBank/DDBJ databases">
        <title>Plant Genome Project.</title>
        <authorList>
            <person name="Zhang R.-G."/>
        </authorList>
    </citation>
    <scope>NUCLEOTIDE SEQUENCE [LARGE SCALE GENOMIC DNA]</scope>
    <source>
        <tissue evidence="14">Rhizome</tissue>
    </source>
</reference>
<keyword evidence="8 13" id="KW-1133">Transmembrane helix</keyword>
<evidence type="ECO:0000256" key="13">
    <source>
        <dbReference type="SAM" id="Phobius"/>
    </source>
</evidence>
<keyword evidence="9" id="KW-0443">Lipid metabolism</keyword>
<evidence type="ECO:0000256" key="7">
    <source>
        <dbReference type="ARBA" id="ARBA00022832"/>
    </source>
</evidence>
<feature type="transmembrane region" description="Helical" evidence="13">
    <location>
        <begin position="33"/>
        <end position="54"/>
    </location>
</feature>
<evidence type="ECO:0000256" key="4">
    <source>
        <dbReference type="ARBA" id="ARBA00022516"/>
    </source>
</evidence>
<keyword evidence="6 13" id="KW-0812">Transmembrane</keyword>
<keyword evidence="5" id="KW-0808">Transferase</keyword>
<protein>
    <recommendedName>
        <fullName evidence="3">very-long-chain 3-oxoacyl-CoA synthase</fullName>
        <ecNumber evidence="3">2.3.1.199</ecNumber>
    </recommendedName>
</protein>
<dbReference type="GO" id="GO:0030148">
    <property type="term" value="P:sphingolipid biosynthetic process"/>
    <property type="evidence" value="ECO:0007669"/>
    <property type="project" value="TreeGrafter"/>
</dbReference>
<dbReference type="GO" id="GO:0034626">
    <property type="term" value="P:fatty acid elongation, polyunsaturated fatty acid"/>
    <property type="evidence" value="ECO:0007669"/>
    <property type="project" value="TreeGrafter"/>
</dbReference>
<keyword evidence="10 13" id="KW-0472">Membrane</keyword>
<dbReference type="InterPro" id="IPR030457">
    <property type="entry name" value="ELO_CS"/>
</dbReference>
<comment type="catalytic activity">
    <reaction evidence="12">
        <text>a very-long-chain acyl-CoA + malonyl-CoA + H(+) = a very-long-chain 3-oxoacyl-CoA + CO2 + CoA</text>
        <dbReference type="Rhea" id="RHEA:32727"/>
        <dbReference type="ChEBI" id="CHEBI:15378"/>
        <dbReference type="ChEBI" id="CHEBI:16526"/>
        <dbReference type="ChEBI" id="CHEBI:57287"/>
        <dbReference type="ChEBI" id="CHEBI:57384"/>
        <dbReference type="ChEBI" id="CHEBI:90725"/>
        <dbReference type="ChEBI" id="CHEBI:90736"/>
        <dbReference type="EC" id="2.3.1.199"/>
    </reaction>
</comment>
<dbReference type="Proteomes" id="UP000734854">
    <property type="component" value="Unassembled WGS sequence"/>
</dbReference>
<dbReference type="AlphaFoldDB" id="A0A8J5L7N4"/>
<feature type="transmembrane region" description="Helical" evidence="13">
    <location>
        <begin position="75"/>
        <end position="96"/>
    </location>
</feature>
<evidence type="ECO:0000256" key="3">
    <source>
        <dbReference type="ARBA" id="ARBA00012307"/>
    </source>
</evidence>
<proteinExistence type="inferred from homology"/>
<keyword evidence="15" id="KW-1185">Reference proteome</keyword>
<feature type="transmembrane region" description="Helical" evidence="13">
    <location>
        <begin position="146"/>
        <end position="164"/>
    </location>
</feature>
<comment type="similarity">
    <text evidence="2">Belongs to the ELO family.</text>
</comment>
<keyword evidence="11" id="KW-0275">Fatty acid biosynthesis</keyword>
<dbReference type="GO" id="GO:0034625">
    <property type="term" value="P:fatty acid elongation, monounsaturated fatty acid"/>
    <property type="evidence" value="ECO:0007669"/>
    <property type="project" value="TreeGrafter"/>
</dbReference>
<keyword evidence="7" id="KW-0276">Fatty acid metabolism</keyword>
<evidence type="ECO:0000256" key="9">
    <source>
        <dbReference type="ARBA" id="ARBA00023098"/>
    </source>
</evidence>
<accession>A0A8J5L7N4</accession>
<dbReference type="PROSITE" id="PS01188">
    <property type="entry name" value="ELO"/>
    <property type="match status" value="1"/>
</dbReference>
<dbReference type="Pfam" id="PF01151">
    <property type="entry name" value="ELO"/>
    <property type="match status" value="1"/>
</dbReference>
<dbReference type="GO" id="GO:0005789">
    <property type="term" value="C:endoplasmic reticulum membrane"/>
    <property type="evidence" value="ECO:0007669"/>
    <property type="project" value="TreeGrafter"/>
</dbReference>
<comment type="subcellular location">
    <subcellularLocation>
        <location evidence="1">Membrane</location>
        <topology evidence="1">Multi-pass membrane protein</topology>
    </subcellularLocation>
</comment>
<gene>
    <name evidence="14" type="ORF">ZIOFF_026975</name>
</gene>
<dbReference type="EMBL" id="JACMSC010000007">
    <property type="protein sequence ID" value="KAG6516510.1"/>
    <property type="molecule type" value="Genomic_DNA"/>
</dbReference>
<evidence type="ECO:0000256" key="11">
    <source>
        <dbReference type="ARBA" id="ARBA00023160"/>
    </source>
</evidence>